<reference evidence="2" key="1">
    <citation type="submission" date="2023-07" db="EMBL/GenBank/DDBJ databases">
        <title>Functional and genomic diversity of the sorghum phyllosphere microbiome.</title>
        <authorList>
            <person name="Shade A."/>
        </authorList>
    </citation>
    <scope>NUCLEOTIDE SEQUENCE [LARGE SCALE GENOMIC DNA]</scope>
    <source>
        <strain evidence="2">SORGH_AS_0422</strain>
    </source>
</reference>
<accession>A0ABU3GNE5</accession>
<dbReference type="EMBL" id="JAVLVU010000001">
    <property type="protein sequence ID" value="MDT3401314.1"/>
    <property type="molecule type" value="Genomic_DNA"/>
</dbReference>
<evidence type="ECO:0000313" key="2">
    <source>
        <dbReference type="Proteomes" id="UP001258315"/>
    </source>
</evidence>
<proteinExistence type="predicted"/>
<evidence type="ECO:0008006" key="3">
    <source>
        <dbReference type="Google" id="ProtNLM"/>
    </source>
</evidence>
<comment type="caution">
    <text evidence="1">The sequence shown here is derived from an EMBL/GenBank/DDBJ whole genome shotgun (WGS) entry which is preliminary data.</text>
</comment>
<dbReference type="Pfam" id="PF11185">
    <property type="entry name" value="DUF2971"/>
    <property type="match status" value="1"/>
</dbReference>
<dbReference type="InterPro" id="IPR021352">
    <property type="entry name" value="DUF2971"/>
</dbReference>
<protein>
    <recommendedName>
        <fullName evidence="3">DUF2971 domain-containing protein</fullName>
    </recommendedName>
</protein>
<keyword evidence="2" id="KW-1185">Reference proteome</keyword>
<dbReference type="Proteomes" id="UP001258315">
    <property type="component" value="Unassembled WGS sequence"/>
</dbReference>
<evidence type="ECO:0000313" key="1">
    <source>
        <dbReference type="EMBL" id="MDT3401314.1"/>
    </source>
</evidence>
<sequence length="267" mass="30775">MQSPLYAGPAYKYISAESFKKLLTGRSIWYTRGDRFNDPYEANPYMVPVGWKDMVKLDKSNVQMNLALATSAFHQLFSKLYITCFSMRSNSQLMWSHYADAHKGICFGMDLPGNNPEIYTLGDPVPVAVTYCKSLFDEREKRHMKSEDLPLYMSTFKSDEWAYEQEVRMVLHTGNDIEGRFKIINDGYHATVPLDIKRINKVIFGARLSVKDEDDIVKLFCNQGHLPEFYRMDLNPVTLEFFEERLPIREAIMAFNKNSGNGEGKIA</sequence>
<dbReference type="RefSeq" id="WP_311947171.1">
    <property type="nucleotide sequence ID" value="NZ_JAVLVU010000001.1"/>
</dbReference>
<organism evidence="1 2">
    <name type="scientific">Mucilaginibacter terrae</name>
    <dbReference type="NCBI Taxonomy" id="1955052"/>
    <lineage>
        <taxon>Bacteria</taxon>
        <taxon>Pseudomonadati</taxon>
        <taxon>Bacteroidota</taxon>
        <taxon>Sphingobacteriia</taxon>
        <taxon>Sphingobacteriales</taxon>
        <taxon>Sphingobacteriaceae</taxon>
        <taxon>Mucilaginibacter</taxon>
    </lineage>
</organism>
<name>A0ABU3GNE5_9SPHI</name>
<gene>
    <name evidence="1" type="ORF">QE417_000386</name>
</gene>